<dbReference type="AlphaFoldDB" id="A0A1Y5Q833"/>
<protein>
    <submittedName>
        <fullName evidence="2">Uncharacterized protein</fullName>
    </submittedName>
</protein>
<evidence type="ECO:0000256" key="1">
    <source>
        <dbReference type="SAM" id="MobiDB-lite"/>
    </source>
</evidence>
<dbReference type="EMBL" id="FLTS01000001">
    <property type="protein sequence ID" value="SBV37065.1"/>
    <property type="molecule type" value="Genomic_DNA"/>
</dbReference>
<sequence length="151" mass="15855">MKHQLRIAVAMLLALLAGGLANYGLGASPAAVQPLQQPVQEWSDGWHSEDDLLAAAGLWQQRAPWGAAPAAPVEAAPPPPPAPVPVGVSKDGRNYTAIFQVNGSGVARLGAGDKLPDGGQVLQVSGRRIVWLDAEGKRQQHEIFNDFQGGQ</sequence>
<name>A0A1Y5Q833_9GAMM</name>
<reference evidence="2" key="1">
    <citation type="submission" date="2016-03" db="EMBL/GenBank/DDBJ databases">
        <authorList>
            <person name="Ploux O."/>
        </authorList>
    </citation>
    <scope>NUCLEOTIDE SEQUENCE</scope>
    <source>
        <strain evidence="2">UC10</strain>
    </source>
</reference>
<proteinExistence type="predicted"/>
<feature type="region of interest" description="Disordered" evidence="1">
    <location>
        <begin position="67"/>
        <end position="88"/>
    </location>
</feature>
<organism evidence="2">
    <name type="scientific">uncultured Stenotrophomonas sp</name>
    <dbReference type="NCBI Taxonomy" id="165438"/>
    <lineage>
        <taxon>Bacteria</taxon>
        <taxon>Pseudomonadati</taxon>
        <taxon>Pseudomonadota</taxon>
        <taxon>Gammaproteobacteria</taxon>
        <taxon>Lysobacterales</taxon>
        <taxon>Lysobacteraceae</taxon>
        <taxon>Stenotrophomonas</taxon>
        <taxon>environmental samples</taxon>
    </lineage>
</organism>
<accession>A0A1Y5Q833</accession>
<feature type="compositionally biased region" description="Pro residues" evidence="1">
    <location>
        <begin position="75"/>
        <end position="84"/>
    </location>
</feature>
<gene>
    <name evidence="2" type="ORF">STPYR_11995</name>
</gene>
<evidence type="ECO:0000313" key="2">
    <source>
        <dbReference type="EMBL" id="SBV37065.1"/>
    </source>
</evidence>